<organism evidence="1 2">
    <name type="scientific">Pseudonocardia adelaidensis</name>
    <dbReference type="NCBI Taxonomy" id="648754"/>
    <lineage>
        <taxon>Bacteria</taxon>
        <taxon>Bacillati</taxon>
        <taxon>Actinomycetota</taxon>
        <taxon>Actinomycetes</taxon>
        <taxon>Pseudonocardiales</taxon>
        <taxon>Pseudonocardiaceae</taxon>
        <taxon>Pseudonocardia</taxon>
    </lineage>
</organism>
<evidence type="ECO:0000313" key="2">
    <source>
        <dbReference type="Proteomes" id="UP001500804"/>
    </source>
</evidence>
<gene>
    <name evidence="1" type="ORF">GCM10023320_36460</name>
</gene>
<sequence>MSEPFQVRLEVRSYELDTQGHVTTAAYLQYADHTRWKLLEAAGVDLEEMRRTGECADGRDPSAHSWPQTRRAELNFIRLMSEILTGLLRVLACTILPLPM</sequence>
<evidence type="ECO:0000313" key="1">
    <source>
        <dbReference type="EMBL" id="GAA5123965.1"/>
    </source>
</evidence>
<reference evidence="2" key="1">
    <citation type="journal article" date="2019" name="Int. J. Syst. Evol. Microbiol.">
        <title>The Global Catalogue of Microorganisms (GCM) 10K type strain sequencing project: providing services to taxonomists for standard genome sequencing and annotation.</title>
        <authorList>
            <consortium name="The Broad Institute Genomics Platform"/>
            <consortium name="The Broad Institute Genome Sequencing Center for Infectious Disease"/>
            <person name="Wu L."/>
            <person name="Ma J."/>
        </authorList>
    </citation>
    <scope>NUCLEOTIDE SEQUENCE [LARGE SCALE GENOMIC DNA]</scope>
    <source>
        <strain evidence="2">JCM 18302</strain>
    </source>
</reference>
<dbReference type="SUPFAM" id="SSF54637">
    <property type="entry name" value="Thioesterase/thiol ester dehydrase-isomerase"/>
    <property type="match status" value="1"/>
</dbReference>
<dbReference type="Proteomes" id="UP001500804">
    <property type="component" value="Unassembled WGS sequence"/>
</dbReference>
<evidence type="ECO:0008006" key="3">
    <source>
        <dbReference type="Google" id="ProtNLM"/>
    </source>
</evidence>
<dbReference type="RefSeq" id="WP_345606325.1">
    <property type="nucleotide sequence ID" value="NZ_BAABJO010000012.1"/>
</dbReference>
<proteinExistence type="predicted"/>
<dbReference type="InterPro" id="IPR029069">
    <property type="entry name" value="HotDog_dom_sf"/>
</dbReference>
<dbReference type="Gene3D" id="3.10.129.10">
    <property type="entry name" value="Hotdog Thioesterase"/>
    <property type="match status" value="1"/>
</dbReference>
<dbReference type="PANTHER" id="PTHR31793">
    <property type="entry name" value="4-HYDROXYBENZOYL-COA THIOESTERASE FAMILY MEMBER"/>
    <property type="match status" value="1"/>
</dbReference>
<protein>
    <recommendedName>
        <fullName evidence="3">Acyl-CoA thioester hydrolase</fullName>
    </recommendedName>
</protein>
<comment type="caution">
    <text evidence="1">The sequence shown here is derived from an EMBL/GenBank/DDBJ whole genome shotgun (WGS) entry which is preliminary data.</text>
</comment>
<dbReference type="PANTHER" id="PTHR31793:SF24">
    <property type="entry name" value="LONG-CHAIN ACYL-COA THIOESTERASE FADM"/>
    <property type="match status" value="1"/>
</dbReference>
<dbReference type="EMBL" id="BAABJO010000012">
    <property type="protein sequence ID" value="GAA5123965.1"/>
    <property type="molecule type" value="Genomic_DNA"/>
</dbReference>
<accession>A0ABP9NK50</accession>
<dbReference type="CDD" id="cd00586">
    <property type="entry name" value="4HBT"/>
    <property type="match status" value="1"/>
</dbReference>
<dbReference type="InterPro" id="IPR050563">
    <property type="entry name" value="4-hydroxybenzoyl-CoA_TE"/>
</dbReference>
<keyword evidence="2" id="KW-1185">Reference proteome</keyword>
<dbReference type="Pfam" id="PF13279">
    <property type="entry name" value="4HBT_2"/>
    <property type="match status" value="1"/>
</dbReference>
<name>A0ABP9NK50_9PSEU</name>